<dbReference type="Proteomes" id="UP001162483">
    <property type="component" value="Unassembled WGS sequence"/>
</dbReference>
<gene>
    <name evidence="1" type="ORF">SPARVUS_LOCUS6663639</name>
</gene>
<proteinExistence type="predicted"/>
<name>A0ABN9D6P2_9NEOB</name>
<evidence type="ECO:0000313" key="1">
    <source>
        <dbReference type="EMBL" id="CAI9568214.1"/>
    </source>
</evidence>
<dbReference type="EMBL" id="CATNWA010014154">
    <property type="protein sequence ID" value="CAI9568214.1"/>
    <property type="molecule type" value="Genomic_DNA"/>
</dbReference>
<organism evidence="1 2">
    <name type="scientific">Staurois parvus</name>
    <dbReference type="NCBI Taxonomy" id="386267"/>
    <lineage>
        <taxon>Eukaryota</taxon>
        <taxon>Metazoa</taxon>
        <taxon>Chordata</taxon>
        <taxon>Craniata</taxon>
        <taxon>Vertebrata</taxon>
        <taxon>Euteleostomi</taxon>
        <taxon>Amphibia</taxon>
        <taxon>Batrachia</taxon>
        <taxon>Anura</taxon>
        <taxon>Neobatrachia</taxon>
        <taxon>Ranoidea</taxon>
        <taxon>Ranidae</taxon>
        <taxon>Staurois</taxon>
    </lineage>
</organism>
<keyword evidence="2" id="KW-1185">Reference proteome</keyword>
<protein>
    <submittedName>
        <fullName evidence="1">Uncharacterized protein</fullName>
    </submittedName>
</protein>
<accession>A0ABN9D6P2</accession>
<evidence type="ECO:0000313" key="2">
    <source>
        <dbReference type="Proteomes" id="UP001162483"/>
    </source>
</evidence>
<comment type="caution">
    <text evidence="1">The sequence shown here is derived from an EMBL/GenBank/DDBJ whole genome shotgun (WGS) entry which is preliminary data.</text>
</comment>
<sequence>MEDTERRPVGIGRGMEDTERRPVEGLAEIGLRTLSGGIGRERWQIWNAAFMID</sequence>
<reference evidence="1" key="1">
    <citation type="submission" date="2023-05" db="EMBL/GenBank/DDBJ databases">
        <authorList>
            <person name="Stuckert A."/>
        </authorList>
    </citation>
    <scope>NUCLEOTIDE SEQUENCE</scope>
</reference>